<dbReference type="Proteomes" id="UP000095564">
    <property type="component" value="Unassembled WGS sequence"/>
</dbReference>
<dbReference type="EMBL" id="CZAU01000039">
    <property type="protein sequence ID" value="CUQ06617.1"/>
    <property type="molecule type" value="Genomic_DNA"/>
</dbReference>
<organism evidence="1 2">
    <name type="scientific">Anaerostipes hadrus</name>
    <dbReference type="NCBI Taxonomy" id="649756"/>
    <lineage>
        <taxon>Bacteria</taxon>
        <taxon>Bacillati</taxon>
        <taxon>Bacillota</taxon>
        <taxon>Clostridia</taxon>
        <taxon>Lachnospirales</taxon>
        <taxon>Lachnospiraceae</taxon>
        <taxon>Anaerostipes</taxon>
    </lineage>
</organism>
<name>A0A174TER4_ANAHA</name>
<accession>A0A174TER4</accession>
<protein>
    <submittedName>
        <fullName evidence="1">Uncharacterized protein</fullName>
    </submittedName>
</protein>
<dbReference type="RefSeq" id="WP_055161770.1">
    <property type="nucleotide sequence ID" value="NZ_CZAU01000039.1"/>
</dbReference>
<dbReference type="OrthoDB" id="9815272at2"/>
<evidence type="ECO:0000313" key="1">
    <source>
        <dbReference type="EMBL" id="CUQ06617.1"/>
    </source>
</evidence>
<reference evidence="1 2" key="1">
    <citation type="submission" date="2015-09" db="EMBL/GenBank/DDBJ databases">
        <authorList>
            <consortium name="Pathogen Informatics"/>
        </authorList>
    </citation>
    <scope>NUCLEOTIDE SEQUENCE [LARGE SCALE GENOMIC DNA]</scope>
    <source>
        <strain evidence="1 2">2789STDY5834908</strain>
    </source>
</reference>
<gene>
    <name evidence="1" type="ORF">ERS852520_02949</name>
</gene>
<evidence type="ECO:0000313" key="2">
    <source>
        <dbReference type="Proteomes" id="UP000095564"/>
    </source>
</evidence>
<sequence>MYSKSKWRNKEWKNIVDDVLRTGGNRKNSVKRIIYEFMQDQKVHVEYIQEEFGIGGKGLFFDSQKYAVWFNENGIKISKGETTQDDSMDSVLINWADVCIEIQKMLAEGVYKTQNILDQAYDNAIKELAERIFFMKREIVDEYRDILDVILKLNDHPEKEYDQIMPSNMDQLEEKLRDPESSKKLGNLLKYIALEYQKHPEIVRFHFNSPDKICQMYERFALKRNGFHANSDFIWKHPDIFITQDEIDEFLRRGGAYEDGKFKIYSFFLLHKDKTVCSNFLKDRYGIGGCSHALCGADDSGADYNAKGLVLKRSVTGKEISIRLGWPMVTDRVSYLIQKEQFLTGKEYLKLHDYEARVMADHVITFYHRLPEDIVRPFEDSIFYDQTKREVYKIINSKTKFSKLLSSMKQDLQKIPKDFEKVDETYEKKERLLNELQGYRDGTYTLFPFQKPEKKEDVMSWTQMNLFDFI</sequence>
<proteinExistence type="predicted"/>
<dbReference type="AlphaFoldDB" id="A0A174TER4"/>